<evidence type="ECO:0000256" key="5">
    <source>
        <dbReference type="ARBA" id="ARBA00023315"/>
    </source>
</evidence>
<evidence type="ECO:0000256" key="3">
    <source>
        <dbReference type="ARBA" id="ARBA00022649"/>
    </source>
</evidence>
<dbReference type="SUPFAM" id="SSF55729">
    <property type="entry name" value="Acyl-CoA N-acyltransferases (Nat)"/>
    <property type="match status" value="1"/>
</dbReference>
<reference evidence="8 9" key="1">
    <citation type="submission" date="2017-10" db="EMBL/GenBank/DDBJ databases">
        <title>Novel microbial diversity and functional potential in the marine mammal oral microbiome.</title>
        <authorList>
            <person name="Dudek N.K."/>
            <person name="Sun C.L."/>
            <person name="Burstein D."/>
            <person name="Kantor R.S."/>
            <person name="Aliaga Goltsman D.S."/>
            <person name="Bik E.M."/>
            <person name="Thomas B.C."/>
            <person name="Banfield J.F."/>
            <person name="Relman D.A."/>
        </authorList>
    </citation>
    <scope>NUCLEOTIDE SEQUENCE [LARGE SCALE GENOMIC DNA]</scope>
    <source>
        <strain evidence="8">DOLJORAL78_47_21</strain>
    </source>
</reference>
<evidence type="ECO:0000256" key="6">
    <source>
        <dbReference type="ARBA" id="ARBA00049880"/>
    </source>
</evidence>
<evidence type="ECO:0000256" key="2">
    <source>
        <dbReference type="ARBA" id="ARBA00022491"/>
    </source>
</evidence>
<accession>A0A2G6JPL5</accession>
<dbReference type="Proteomes" id="UP000243469">
    <property type="component" value="Unassembled WGS sequence"/>
</dbReference>
<evidence type="ECO:0000259" key="7">
    <source>
        <dbReference type="Pfam" id="PF13508"/>
    </source>
</evidence>
<keyword evidence="4 8" id="KW-0808">Transferase</keyword>
<dbReference type="InterPro" id="IPR000182">
    <property type="entry name" value="GNAT_dom"/>
</dbReference>
<organism evidence="8 9">
    <name type="scientific">Neptuniibacter caesariensis</name>
    <dbReference type="NCBI Taxonomy" id="207954"/>
    <lineage>
        <taxon>Bacteria</taxon>
        <taxon>Pseudomonadati</taxon>
        <taxon>Pseudomonadota</taxon>
        <taxon>Gammaproteobacteria</taxon>
        <taxon>Oceanospirillales</taxon>
        <taxon>Oceanospirillaceae</taxon>
        <taxon>Neptuniibacter</taxon>
    </lineage>
</organism>
<evidence type="ECO:0000313" key="9">
    <source>
        <dbReference type="Proteomes" id="UP000243469"/>
    </source>
</evidence>
<dbReference type="EMBL" id="PDSH01000012">
    <property type="protein sequence ID" value="PIE25160.1"/>
    <property type="molecule type" value="Genomic_DNA"/>
</dbReference>
<comment type="caution">
    <text evidence="8">The sequence shown here is derived from an EMBL/GenBank/DDBJ whole genome shotgun (WGS) entry which is preliminary data.</text>
</comment>
<evidence type="ECO:0000256" key="4">
    <source>
        <dbReference type="ARBA" id="ARBA00022679"/>
    </source>
</evidence>
<sequence>MLTTVQLDKKQHDRNNFDSGVAALNDYLAKHASSSDQRSLTKTFVLVDSEQPQKIIGFYTLVYASASVPDGFPRLANYPHPAPALKLARMAVDKDFRNNRFGEQLLLECIRKTAFAAQPGNPAAVIGLFVDAKEDAANFYKQYGFLEANCTNKNSLYLPIKTCLEVASAIENG</sequence>
<comment type="catalytic activity">
    <reaction evidence="6">
        <text>glycyl-tRNA(Gly) + acetyl-CoA = N-acetylglycyl-tRNA(Gly) + CoA + H(+)</text>
        <dbReference type="Rhea" id="RHEA:81867"/>
        <dbReference type="Rhea" id="RHEA-COMP:9683"/>
        <dbReference type="Rhea" id="RHEA-COMP:19766"/>
        <dbReference type="ChEBI" id="CHEBI:15378"/>
        <dbReference type="ChEBI" id="CHEBI:57287"/>
        <dbReference type="ChEBI" id="CHEBI:57288"/>
        <dbReference type="ChEBI" id="CHEBI:78522"/>
        <dbReference type="ChEBI" id="CHEBI:232036"/>
    </reaction>
</comment>
<gene>
    <name evidence="8" type="ORF">CSA60_01320</name>
</gene>
<proteinExistence type="inferred from homology"/>
<protein>
    <submittedName>
        <fullName evidence="8">GNAT family N-acetyltransferase</fullName>
    </submittedName>
</protein>
<dbReference type="Gene3D" id="3.40.630.30">
    <property type="match status" value="1"/>
</dbReference>
<evidence type="ECO:0000313" key="8">
    <source>
        <dbReference type="EMBL" id="PIE25160.1"/>
    </source>
</evidence>
<name>A0A2G6JPL5_NEPCE</name>
<dbReference type="AlphaFoldDB" id="A0A2G6JPL5"/>
<feature type="domain" description="N-acetyltransferase" evidence="7">
    <location>
        <begin position="50"/>
        <end position="145"/>
    </location>
</feature>
<dbReference type="PANTHER" id="PTHR36449">
    <property type="entry name" value="ACETYLTRANSFERASE-RELATED"/>
    <property type="match status" value="1"/>
</dbReference>
<keyword evidence="5" id="KW-0012">Acyltransferase</keyword>
<keyword evidence="3" id="KW-1277">Toxin-antitoxin system</keyword>
<dbReference type="PANTHER" id="PTHR36449:SF1">
    <property type="entry name" value="ACETYLTRANSFERASE"/>
    <property type="match status" value="1"/>
</dbReference>
<comment type="similarity">
    <text evidence="1">Belongs to the acetyltransferase family. GNAT subfamily.</text>
</comment>
<dbReference type="Pfam" id="PF13508">
    <property type="entry name" value="Acetyltransf_7"/>
    <property type="match status" value="1"/>
</dbReference>
<dbReference type="InterPro" id="IPR016181">
    <property type="entry name" value="Acyl_CoA_acyltransferase"/>
</dbReference>
<keyword evidence="2" id="KW-0678">Repressor</keyword>
<dbReference type="GO" id="GO:0016747">
    <property type="term" value="F:acyltransferase activity, transferring groups other than amino-acyl groups"/>
    <property type="evidence" value="ECO:0007669"/>
    <property type="project" value="InterPro"/>
</dbReference>
<evidence type="ECO:0000256" key="1">
    <source>
        <dbReference type="ARBA" id="ARBA00009342"/>
    </source>
</evidence>